<feature type="domain" description="Laminin EGF-like" evidence="9">
    <location>
        <begin position="94"/>
        <end position="142"/>
    </location>
</feature>
<evidence type="ECO:0000256" key="5">
    <source>
        <dbReference type="ARBA" id="ARBA00023157"/>
    </source>
</evidence>
<dbReference type="PRINTS" id="PR00011">
    <property type="entry name" value="EGFLAMININ"/>
</dbReference>
<dbReference type="Proteomes" id="UP000784294">
    <property type="component" value="Unassembled WGS sequence"/>
</dbReference>
<proteinExistence type="predicted"/>
<evidence type="ECO:0000259" key="9">
    <source>
        <dbReference type="PROSITE" id="PS50027"/>
    </source>
</evidence>
<evidence type="ECO:0000256" key="1">
    <source>
        <dbReference type="ARBA" id="ARBA00004613"/>
    </source>
</evidence>
<feature type="domain" description="Laminin EGF-like" evidence="9">
    <location>
        <begin position="143"/>
        <end position="180"/>
    </location>
</feature>
<dbReference type="Pfam" id="PF24973">
    <property type="entry name" value="EGF_LMN_ATRN"/>
    <property type="match status" value="1"/>
</dbReference>
<gene>
    <name evidence="10" type="ORF">PXEA_LOCUS226</name>
</gene>
<dbReference type="GO" id="GO:0009887">
    <property type="term" value="P:animal organ morphogenesis"/>
    <property type="evidence" value="ECO:0007669"/>
    <property type="project" value="TreeGrafter"/>
</dbReference>
<dbReference type="SMART" id="SM00180">
    <property type="entry name" value="EGF_Lam"/>
    <property type="match status" value="3"/>
</dbReference>
<evidence type="ECO:0000256" key="3">
    <source>
        <dbReference type="ARBA" id="ARBA00022729"/>
    </source>
</evidence>
<dbReference type="PROSITE" id="PS50027">
    <property type="entry name" value="EGF_LAM_2"/>
    <property type="match status" value="2"/>
</dbReference>
<dbReference type="CDD" id="cd00055">
    <property type="entry name" value="EGF_Lam"/>
    <property type="match status" value="2"/>
</dbReference>
<evidence type="ECO:0000313" key="10">
    <source>
        <dbReference type="EMBL" id="VEL06786.1"/>
    </source>
</evidence>
<dbReference type="GO" id="GO:0009888">
    <property type="term" value="P:tissue development"/>
    <property type="evidence" value="ECO:0007669"/>
    <property type="project" value="TreeGrafter"/>
</dbReference>
<dbReference type="PANTHER" id="PTHR10574">
    <property type="entry name" value="NETRIN/LAMININ-RELATED"/>
    <property type="match status" value="1"/>
</dbReference>
<evidence type="ECO:0000256" key="6">
    <source>
        <dbReference type="ARBA" id="ARBA00023180"/>
    </source>
</evidence>
<keyword evidence="2" id="KW-0964">Secreted</keyword>
<dbReference type="OrthoDB" id="5984158at2759"/>
<dbReference type="Pfam" id="PF00053">
    <property type="entry name" value="EGF_laminin"/>
    <property type="match status" value="2"/>
</dbReference>
<dbReference type="GO" id="GO:0005576">
    <property type="term" value="C:extracellular region"/>
    <property type="evidence" value="ECO:0007669"/>
    <property type="project" value="UniProtKB-SubCell"/>
</dbReference>
<name>A0A448WA02_9PLAT</name>
<dbReference type="InterPro" id="IPR056863">
    <property type="entry name" value="LMN_ATRN_NET-like_EGF"/>
</dbReference>
<accession>A0A448WA02</accession>
<keyword evidence="4" id="KW-0677">Repeat</keyword>
<dbReference type="Gene3D" id="2.10.25.10">
    <property type="entry name" value="Laminin"/>
    <property type="match status" value="3"/>
</dbReference>
<evidence type="ECO:0000256" key="8">
    <source>
        <dbReference type="PROSITE-ProRule" id="PRU00460"/>
    </source>
</evidence>
<dbReference type="PANTHER" id="PTHR10574:SF406">
    <property type="entry name" value="LAMININ SUBUNIT ALPHA 5"/>
    <property type="match status" value="1"/>
</dbReference>
<comment type="caution">
    <text evidence="10">The sequence shown here is derived from an EMBL/GenBank/DDBJ whole genome shotgun (WGS) entry which is preliminary data.</text>
</comment>
<dbReference type="AlphaFoldDB" id="A0A448WA02"/>
<dbReference type="FunFam" id="2.10.25.10:FF:000090">
    <property type="entry name" value="laminin subunit alpha"/>
    <property type="match status" value="2"/>
</dbReference>
<dbReference type="PROSITE" id="PS01248">
    <property type="entry name" value="EGF_LAM_1"/>
    <property type="match status" value="1"/>
</dbReference>
<keyword evidence="5 8" id="KW-1015">Disulfide bond</keyword>
<sequence>MDSSGTLEFFSQVNSHNYKAILLCYSTDLFEAKSKACQCNDNSQLCDFDESLYRTTGSGSRCIACGNNTVGTHCELCLEGHYMNPQRPTTCLHCDCDPTGTVGSSQTCDSDGQCACKPGVGGRKCDRCLDDNYGFSAAGCQPCNCFPGGSLENRAQCDSKTGQCLCKDNVVGKTCSECVL</sequence>
<protein>
    <recommendedName>
        <fullName evidence="9">Laminin EGF-like domain-containing protein</fullName>
    </recommendedName>
</protein>
<dbReference type="EMBL" id="CAAALY010000394">
    <property type="protein sequence ID" value="VEL06786.1"/>
    <property type="molecule type" value="Genomic_DNA"/>
</dbReference>
<comment type="subcellular location">
    <subcellularLocation>
        <location evidence="1">Secreted</location>
    </subcellularLocation>
</comment>
<keyword evidence="7 8" id="KW-0424">Laminin EGF-like domain</keyword>
<organism evidence="10 11">
    <name type="scientific">Protopolystoma xenopodis</name>
    <dbReference type="NCBI Taxonomy" id="117903"/>
    <lineage>
        <taxon>Eukaryota</taxon>
        <taxon>Metazoa</taxon>
        <taxon>Spiralia</taxon>
        <taxon>Lophotrochozoa</taxon>
        <taxon>Platyhelminthes</taxon>
        <taxon>Monogenea</taxon>
        <taxon>Polyopisthocotylea</taxon>
        <taxon>Polystomatidea</taxon>
        <taxon>Polystomatidae</taxon>
        <taxon>Protopolystoma</taxon>
    </lineage>
</organism>
<keyword evidence="3" id="KW-0732">Signal</keyword>
<evidence type="ECO:0000313" key="11">
    <source>
        <dbReference type="Proteomes" id="UP000784294"/>
    </source>
</evidence>
<evidence type="ECO:0000256" key="2">
    <source>
        <dbReference type="ARBA" id="ARBA00022525"/>
    </source>
</evidence>
<comment type="caution">
    <text evidence="8">Lacks conserved residue(s) required for the propagation of feature annotation.</text>
</comment>
<feature type="disulfide bond" evidence="8">
    <location>
        <begin position="116"/>
        <end position="125"/>
    </location>
</feature>
<keyword evidence="11" id="KW-1185">Reference proteome</keyword>
<evidence type="ECO:0000256" key="4">
    <source>
        <dbReference type="ARBA" id="ARBA00022737"/>
    </source>
</evidence>
<dbReference type="SUPFAM" id="SSF57196">
    <property type="entry name" value="EGF/Laminin"/>
    <property type="match status" value="3"/>
</dbReference>
<dbReference type="InterPro" id="IPR002049">
    <property type="entry name" value="LE_dom"/>
</dbReference>
<evidence type="ECO:0000256" key="7">
    <source>
        <dbReference type="ARBA" id="ARBA00023292"/>
    </source>
</evidence>
<feature type="disulfide bond" evidence="8">
    <location>
        <begin position="166"/>
        <end position="175"/>
    </location>
</feature>
<reference evidence="10" key="1">
    <citation type="submission" date="2018-11" db="EMBL/GenBank/DDBJ databases">
        <authorList>
            <consortium name="Pathogen Informatics"/>
        </authorList>
    </citation>
    <scope>NUCLEOTIDE SEQUENCE</scope>
</reference>
<keyword evidence="6" id="KW-0325">Glycoprotein</keyword>
<dbReference type="InterPro" id="IPR050440">
    <property type="entry name" value="Laminin/Netrin_ECM"/>
</dbReference>